<feature type="transmembrane region" description="Helical" evidence="1">
    <location>
        <begin position="50"/>
        <end position="69"/>
    </location>
</feature>
<dbReference type="AlphaFoldDB" id="A0A855ME70"/>
<accession>A0A855ME70</accession>
<sequence>MQAVLYSSSTMVMTMDEVKRLLTEEIERINREEKRDNKIRFSRKFMQSHPYLFAAMLVSYVPVAIILFYAPYFGLPYLIGFTVFLLVMTLALSVDINPTYRFEDIDTLDLRVCYNGEWFTVRHVSQDTQDKLLHNEQVPSAVKAGIEKIRRTKGDVDFYDVFSLAYHQQPSR</sequence>
<protein>
    <submittedName>
        <fullName evidence="2">Membrane protein</fullName>
    </submittedName>
</protein>
<reference evidence="2" key="1">
    <citation type="submission" date="2017-12" db="EMBL/GenBank/DDBJ databases">
        <title>First report on the novel genomospecies/subspecies of Pectobacterium carotovorum in Russia.</title>
        <authorList>
            <person name="Shirshikov F.V."/>
            <person name="Miroshnikov K."/>
            <person name="Toshakov S.V."/>
            <person name="Kabanova A.P."/>
            <person name="Barannik A.P."/>
            <person name="Shneider M."/>
            <person name="Ignatov A.N."/>
            <person name="Miroshnikov K.A."/>
        </authorList>
    </citation>
    <scope>NUCLEOTIDE SEQUENCE [LARGE SCALE GENOMIC DNA]</scope>
    <source>
        <strain evidence="2">F131</strain>
    </source>
</reference>
<keyword evidence="1" id="KW-0472">Membrane</keyword>
<dbReference type="InterPro" id="IPR019713">
    <property type="entry name" value="Memb_YlaC"/>
</dbReference>
<keyword evidence="1" id="KW-0812">Transmembrane</keyword>
<organism evidence="2">
    <name type="scientific">Pectobacterium versatile</name>
    <dbReference type="NCBI Taxonomy" id="2488639"/>
    <lineage>
        <taxon>Bacteria</taxon>
        <taxon>Pseudomonadati</taxon>
        <taxon>Pseudomonadota</taxon>
        <taxon>Gammaproteobacteria</taxon>
        <taxon>Enterobacterales</taxon>
        <taxon>Pectobacteriaceae</taxon>
        <taxon>Pectobacterium</taxon>
    </lineage>
</organism>
<feature type="transmembrane region" description="Helical" evidence="1">
    <location>
        <begin position="75"/>
        <end position="94"/>
    </location>
</feature>
<comment type="caution">
    <text evidence="2">The sequence shown here is derived from an EMBL/GenBank/DDBJ whole genome shotgun (WGS) entry which is preliminary data.</text>
</comment>
<evidence type="ECO:0000256" key="1">
    <source>
        <dbReference type="SAM" id="Phobius"/>
    </source>
</evidence>
<dbReference type="Pfam" id="PF10777">
    <property type="entry name" value="YlaC"/>
    <property type="match status" value="1"/>
</dbReference>
<proteinExistence type="predicted"/>
<dbReference type="EMBL" id="PDVW01000006">
    <property type="protein sequence ID" value="POY50640.1"/>
    <property type="molecule type" value="Genomic_DNA"/>
</dbReference>
<gene>
    <name evidence="2" type="ORF">F131LOC_01522</name>
</gene>
<keyword evidence="1" id="KW-1133">Transmembrane helix</keyword>
<evidence type="ECO:0000313" key="2">
    <source>
        <dbReference type="EMBL" id="POY50640.1"/>
    </source>
</evidence>
<name>A0A855ME70_9GAMM</name>